<dbReference type="OrthoDB" id="5348699at2"/>
<dbReference type="CDD" id="cd00060">
    <property type="entry name" value="FHA"/>
    <property type="match status" value="1"/>
</dbReference>
<dbReference type="EMBL" id="CP002198">
    <property type="protein sequence ID" value="ADN13804.1"/>
    <property type="molecule type" value="Genomic_DNA"/>
</dbReference>
<dbReference type="STRING" id="497965.Cyan7822_1818"/>
<keyword evidence="3" id="KW-1185">Reference proteome</keyword>
<sequence>MKAYLKLYQPNEKEYGLYNLSELFNPLTGKNSITIGRADEDGQFDINTDIKLPAEDKLVSRKHFSIELKADCYFSVKNQNSTHPALLKKANKPSVDVDNYVIDENEYRLEDGDRILVQSNFSVEANPFWTFCFYDPDQTDSCENYPFEVKYNYNLTSKLLFVNSRNLPTERIDYTGNELRLLDCMANKVYENQDKHCFSSHEELISGVWPDYIDSPPPRQRLRPHVSKINQEIANKFGKNAPKLIENIHGHGYRLNNCLVTTSKLYN</sequence>
<dbReference type="SUPFAM" id="SSF49879">
    <property type="entry name" value="SMAD/FHA domain"/>
    <property type="match status" value="1"/>
</dbReference>
<dbReference type="InterPro" id="IPR036388">
    <property type="entry name" value="WH-like_DNA-bd_sf"/>
</dbReference>
<proteinExistence type="predicted"/>
<dbReference type="Proteomes" id="UP000008206">
    <property type="component" value="Chromosome"/>
</dbReference>
<dbReference type="InterPro" id="IPR016032">
    <property type="entry name" value="Sig_transdc_resp-reg_C-effctor"/>
</dbReference>
<dbReference type="Gene3D" id="2.60.200.20">
    <property type="match status" value="1"/>
</dbReference>
<protein>
    <submittedName>
        <fullName evidence="2">FHA domain containing protein</fullName>
    </submittedName>
</protein>
<reference evidence="3" key="1">
    <citation type="journal article" date="2011" name="MBio">
        <title>Novel metabolic attributes of the genus Cyanothece, comprising a group of unicellular nitrogen-fixing Cyanobacteria.</title>
        <authorList>
            <person name="Bandyopadhyay A."/>
            <person name="Elvitigala T."/>
            <person name="Welsh E."/>
            <person name="Stockel J."/>
            <person name="Liberton M."/>
            <person name="Min H."/>
            <person name="Sherman L.A."/>
            <person name="Pakrasi H.B."/>
        </authorList>
    </citation>
    <scope>NUCLEOTIDE SEQUENCE [LARGE SCALE GENOMIC DNA]</scope>
    <source>
        <strain evidence="3">PCC 7822</strain>
    </source>
</reference>
<dbReference type="Pfam" id="PF00498">
    <property type="entry name" value="FHA"/>
    <property type="match status" value="1"/>
</dbReference>
<accession>E0U9K3</accession>
<dbReference type="RefSeq" id="WP_013321911.1">
    <property type="nucleotide sequence ID" value="NC_014501.1"/>
</dbReference>
<dbReference type="InterPro" id="IPR008984">
    <property type="entry name" value="SMAD_FHA_dom_sf"/>
</dbReference>
<dbReference type="HOGENOM" id="CLU_1040992_0_0_3"/>
<feature type="domain" description="FHA" evidence="1">
    <location>
        <begin position="33"/>
        <end position="92"/>
    </location>
</feature>
<gene>
    <name evidence="2" type="ordered locus">Cyan7822_1818</name>
</gene>
<evidence type="ECO:0000313" key="2">
    <source>
        <dbReference type="EMBL" id="ADN13804.1"/>
    </source>
</evidence>
<dbReference type="GO" id="GO:0006355">
    <property type="term" value="P:regulation of DNA-templated transcription"/>
    <property type="evidence" value="ECO:0007669"/>
    <property type="project" value="InterPro"/>
</dbReference>
<dbReference type="AlphaFoldDB" id="E0U9K3"/>
<dbReference type="PROSITE" id="PS50006">
    <property type="entry name" value="FHA_DOMAIN"/>
    <property type="match status" value="1"/>
</dbReference>
<dbReference type="eggNOG" id="COG0745">
    <property type="taxonomic scope" value="Bacteria"/>
</dbReference>
<dbReference type="GO" id="GO:0003677">
    <property type="term" value="F:DNA binding"/>
    <property type="evidence" value="ECO:0007669"/>
    <property type="project" value="InterPro"/>
</dbReference>
<evidence type="ECO:0000259" key="1">
    <source>
        <dbReference type="PROSITE" id="PS50006"/>
    </source>
</evidence>
<dbReference type="KEGG" id="cyj:Cyan7822_1818"/>
<name>E0U9K3_GLOV7</name>
<dbReference type="Gene3D" id="1.10.10.10">
    <property type="entry name" value="Winged helix-like DNA-binding domain superfamily/Winged helix DNA-binding domain"/>
    <property type="match status" value="1"/>
</dbReference>
<organism evidence="2 3">
    <name type="scientific">Gloeothece verrucosa (strain PCC 7822)</name>
    <name type="common">Cyanothece sp. (strain PCC 7822)</name>
    <dbReference type="NCBI Taxonomy" id="497965"/>
    <lineage>
        <taxon>Bacteria</taxon>
        <taxon>Bacillati</taxon>
        <taxon>Cyanobacteriota</taxon>
        <taxon>Cyanophyceae</taxon>
        <taxon>Oscillatoriophycideae</taxon>
        <taxon>Chroococcales</taxon>
        <taxon>Aphanothecaceae</taxon>
        <taxon>Gloeothece</taxon>
        <taxon>Gloeothece verrucosa</taxon>
    </lineage>
</organism>
<dbReference type="InterPro" id="IPR000253">
    <property type="entry name" value="FHA_dom"/>
</dbReference>
<dbReference type="SUPFAM" id="SSF46894">
    <property type="entry name" value="C-terminal effector domain of the bipartite response regulators"/>
    <property type="match status" value="1"/>
</dbReference>
<evidence type="ECO:0000313" key="3">
    <source>
        <dbReference type="Proteomes" id="UP000008206"/>
    </source>
</evidence>